<organism evidence="1 2">
    <name type="scientific">Rosa chinensis</name>
    <name type="common">China rose</name>
    <dbReference type="NCBI Taxonomy" id="74649"/>
    <lineage>
        <taxon>Eukaryota</taxon>
        <taxon>Viridiplantae</taxon>
        <taxon>Streptophyta</taxon>
        <taxon>Embryophyta</taxon>
        <taxon>Tracheophyta</taxon>
        <taxon>Spermatophyta</taxon>
        <taxon>Magnoliopsida</taxon>
        <taxon>eudicotyledons</taxon>
        <taxon>Gunneridae</taxon>
        <taxon>Pentapetalae</taxon>
        <taxon>rosids</taxon>
        <taxon>fabids</taxon>
        <taxon>Rosales</taxon>
        <taxon>Rosaceae</taxon>
        <taxon>Rosoideae</taxon>
        <taxon>Rosoideae incertae sedis</taxon>
        <taxon>Rosa</taxon>
    </lineage>
</organism>
<sequence>MSSGRGDSMDLVSVSLELVDWVLEIWLNADLAKKEMALLISCVECRSTSYWVSDLQVNASLWLLNASIRILELIC</sequence>
<dbReference type="EMBL" id="PDCK01000041">
    <property type="protein sequence ID" value="PRQ45659.1"/>
    <property type="molecule type" value="Genomic_DNA"/>
</dbReference>
<accession>A0A2P6RGW7</accession>
<protein>
    <submittedName>
        <fullName evidence="1">Uncharacterized protein</fullName>
    </submittedName>
</protein>
<gene>
    <name evidence="1" type="ORF">RchiOBHm_Chr3g0493901</name>
</gene>
<proteinExistence type="predicted"/>
<dbReference type="Proteomes" id="UP000238479">
    <property type="component" value="Chromosome 3"/>
</dbReference>
<dbReference type="AlphaFoldDB" id="A0A2P6RGW7"/>
<dbReference type="Gramene" id="PRQ45659">
    <property type="protein sequence ID" value="PRQ45659"/>
    <property type="gene ID" value="RchiOBHm_Chr3g0493901"/>
</dbReference>
<evidence type="ECO:0000313" key="1">
    <source>
        <dbReference type="EMBL" id="PRQ45659.1"/>
    </source>
</evidence>
<reference evidence="1 2" key="1">
    <citation type="journal article" date="2018" name="Nat. Genet.">
        <title>The Rosa genome provides new insights in the design of modern roses.</title>
        <authorList>
            <person name="Bendahmane M."/>
        </authorList>
    </citation>
    <scope>NUCLEOTIDE SEQUENCE [LARGE SCALE GENOMIC DNA]</scope>
    <source>
        <strain evidence="2">cv. Old Blush</strain>
    </source>
</reference>
<keyword evidence="2" id="KW-1185">Reference proteome</keyword>
<name>A0A2P6RGW7_ROSCH</name>
<comment type="caution">
    <text evidence="1">The sequence shown here is derived from an EMBL/GenBank/DDBJ whole genome shotgun (WGS) entry which is preliminary data.</text>
</comment>
<evidence type="ECO:0000313" key="2">
    <source>
        <dbReference type="Proteomes" id="UP000238479"/>
    </source>
</evidence>